<dbReference type="OMA" id="FRCYFEA"/>
<evidence type="ECO:0000313" key="2">
    <source>
        <dbReference type="Proteomes" id="UP000019132"/>
    </source>
</evidence>
<reference evidence="2" key="2">
    <citation type="submission" date="2010-04" db="EMBL/GenBank/DDBJ databases">
        <authorList>
            <person name="Buell R."/>
            <person name="Hamilton J."/>
            <person name="Hostetler J."/>
        </authorList>
    </citation>
    <scope>NUCLEOTIDE SEQUENCE [LARGE SCALE GENOMIC DNA]</scope>
    <source>
        <strain evidence="2">DAOM:BR144</strain>
    </source>
</reference>
<sequence length="99" mass="11391">MKPSDRAVTTSTIRQQLVARLTHEKRAVQELFRCYFEAAETKCRDLMQQLSQQQAQSALHRQQAQDSCQMLRMCTQVDACDESVRDSILDVVSTLERIS</sequence>
<reference evidence="1" key="3">
    <citation type="submission" date="2015-02" db="UniProtKB">
        <authorList>
            <consortium name="EnsemblProtists"/>
        </authorList>
    </citation>
    <scope>IDENTIFICATION</scope>
    <source>
        <strain evidence="1">DAOM BR144</strain>
    </source>
</reference>
<name>K3WTK1_GLOUD</name>
<dbReference type="Proteomes" id="UP000019132">
    <property type="component" value="Unassembled WGS sequence"/>
</dbReference>
<reference evidence="2" key="1">
    <citation type="journal article" date="2010" name="Genome Biol.">
        <title>Genome sequence of the necrotrophic plant pathogen Pythium ultimum reveals original pathogenicity mechanisms and effector repertoire.</title>
        <authorList>
            <person name="Levesque C.A."/>
            <person name="Brouwer H."/>
            <person name="Cano L."/>
            <person name="Hamilton J.P."/>
            <person name="Holt C."/>
            <person name="Huitema E."/>
            <person name="Raffaele S."/>
            <person name="Robideau G.P."/>
            <person name="Thines M."/>
            <person name="Win J."/>
            <person name="Zerillo M.M."/>
            <person name="Beakes G.W."/>
            <person name="Boore J.L."/>
            <person name="Busam D."/>
            <person name="Dumas B."/>
            <person name="Ferriera S."/>
            <person name="Fuerstenberg S.I."/>
            <person name="Gachon C.M."/>
            <person name="Gaulin E."/>
            <person name="Govers F."/>
            <person name="Grenville-Briggs L."/>
            <person name="Horner N."/>
            <person name="Hostetler J."/>
            <person name="Jiang R.H."/>
            <person name="Johnson J."/>
            <person name="Krajaejun T."/>
            <person name="Lin H."/>
            <person name="Meijer H.J."/>
            <person name="Moore B."/>
            <person name="Morris P."/>
            <person name="Phuntmart V."/>
            <person name="Puiu D."/>
            <person name="Shetty J."/>
            <person name="Stajich J.E."/>
            <person name="Tripathy S."/>
            <person name="Wawra S."/>
            <person name="van West P."/>
            <person name="Whitty B.R."/>
            <person name="Coutinho P.M."/>
            <person name="Henrissat B."/>
            <person name="Martin F."/>
            <person name="Thomas P.D."/>
            <person name="Tyler B.M."/>
            <person name="De Vries R.P."/>
            <person name="Kamoun S."/>
            <person name="Yandell M."/>
            <person name="Tisserat N."/>
            <person name="Buell C.R."/>
        </authorList>
    </citation>
    <scope>NUCLEOTIDE SEQUENCE</scope>
    <source>
        <strain evidence="2">DAOM:BR144</strain>
    </source>
</reference>
<protein>
    <submittedName>
        <fullName evidence="1">Uncharacterized protein</fullName>
    </submittedName>
</protein>
<dbReference type="EnsemblProtists" id="PYU1_T008295">
    <property type="protein sequence ID" value="PYU1_T008295"/>
    <property type="gene ID" value="PYU1_G008279"/>
</dbReference>
<organism evidence="1 2">
    <name type="scientific">Globisporangium ultimum (strain ATCC 200006 / CBS 805.95 / DAOM BR144)</name>
    <name type="common">Pythium ultimum</name>
    <dbReference type="NCBI Taxonomy" id="431595"/>
    <lineage>
        <taxon>Eukaryota</taxon>
        <taxon>Sar</taxon>
        <taxon>Stramenopiles</taxon>
        <taxon>Oomycota</taxon>
        <taxon>Peronosporomycetes</taxon>
        <taxon>Pythiales</taxon>
        <taxon>Pythiaceae</taxon>
        <taxon>Globisporangium</taxon>
    </lineage>
</organism>
<keyword evidence="2" id="KW-1185">Reference proteome</keyword>
<dbReference type="InParanoid" id="K3WTK1"/>
<dbReference type="eggNOG" id="ENOG502T3ZE">
    <property type="taxonomic scope" value="Eukaryota"/>
</dbReference>
<dbReference type="VEuPathDB" id="FungiDB:PYU1_G008279"/>
<dbReference type="AlphaFoldDB" id="K3WTK1"/>
<evidence type="ECO:0000313" key="1">
    <source>
        <dbReference type="EnsemblProtists" id="PYU1_T008295"/>
    </source>
</evidence>
<proteinExistence type="predicted"/>
<dbReference type="HOGENOM" id="CLU_2325422_0_0_1"/>
<accession>K3WTK1</accession>
<dbReference type="EMBL" id="GL376619">
    <property type="status" value="NOT_ANNOTATED_CDS"/>
    <property type="molecule type" value="Genomic_DNA"/>
</dbReference>
<dbReference type="STRING" id="431595.K3WTK1"/>